<protein>
    <submittedName>
        <fullName evidence="2">Arrestin_C domain-containing protein</fullName>
    </submittedName>
</protein>
<dbReference type="WBParaSite" id="SMUV_0000078501-mRNA-1">
    <property type="protein sequence ID" value="SMUV_0000078501-mRNA-1"/>
    <property type="gene ID" value="SMUV_0000078501"/>
</dbReference>
<proteinExistence type="predicted"/>
<dbReference type="InterPro" id="IPR014756">
    <property type="entry name" value="Ig_E-set"/>
</dbReference>
<accession>A0A0N5A9K4</accession>
<name>A0A0N5A9K4_9BILA</name>
<dbReference type="SUPFAM" id="SSF81296">
    <property type="entry name" value="E set domains"/>
    <property type="match status" value="1"/>
</dbReference>
<dbReference type="STRING" id="451379.A0A0N5A9K4"/>
<evidence type="ECO:0000313" key="1">
    <source>
        <dbReference type="Proteomes" id="UP000046393"/>
    </source>
</evidence>
<dbReference type="Proteomes" id="UP000046393">
    <property type="component" value="Unplaced"/>
</dbReference>
<evidence type="ECO:0000313" key="2">
    <source>
        <dbReference type="WBParaSite" id="SMUV_0000078501-mRNA-1"/>
    </source>
</evidence>
<dbReference type="Gene3D" id="2.60.40.640">
    <property type="match status" value="2"/>
</dbReference>
<sequence length="218" mass="24696">LCLSILKPRRFQTFPFRLELDFIQNTHITSLSGAFEGKWRTSVSGQVEVRPITTVHIDFNDLLQQWRQPSGKFRAPAGHHYFDSQIVIGEECPGSFSGKNGYAEYGFVIKIRLAGRFGHTELTETRPVHVIPVVDLTPFVQHLLPVTRCKTFRKKVFCINKANANVVIRLEKAAFVQGESIAIDGEIINEHQSNVLKAGLVELIMSTRYICKKNDKTL</sequence>
<dbReference type="AlphaFoldDB" id="A0A0N5A9K4"/>
<dbReference type="InterPro" id="IPR014752">
    <property type="entry name" value="Arrestin-like_C"/>
</dbReference>
<reference evidence="2" key="1">
    <citation type="submission" date="2017-02" db="UniProtKB">
        <authorList>
            <consortium name="WormBaseParasite"/>
        </authorList>
    </citation>
    <scope>IDENTIFICATION</scope>
</reference>
<organism evidence="1 2">
    <name type="scientific">Syphacia muris</name>
    <dbReference type="NCBI Taxonomy" id="451379"/>
    <lineage>
        <taxon>Eukaryota</taxon>
        <taxon>Metazoa</taxon>
        <taxon>Ecdysozoa</taxon>
        <taxon>Nematoda</taxon>
        <taxon>Chromadorea</taxon>
        <taxon>Rhabditida</taxon>
        <taxon>Spirurina</taxon>
        <taxon>Oxyuridomorpha</taxon>
        <taxon>Oxyuroidea</taxon>
        <taxon>Oxyuridae</taxon>
        <taxon>Syphacia</taxon>
    </lineage>
</organism>
<keyword evidence="1" id="KW-1185">Reference proteome</keyword>